<evidence type="ECO:0000313" key="8">
    <source>
        <dbReference type="EMBL" id="TXS92952.1"/>
    </source>
</evidence>
<feature type="domain" description="VTT" evidence="7">
    <location>
        <begin position="65"/>
        <end position="179"/>
    </location>
</feature>
<keyword evidence="2 6" id="KW-1003">Cell membrane</keyword>
<feature type="transmembrane region" description="Helical" evidence="6">
    <location>
        <begin position="126"/>
        <end position="148"/>
    </location>
</feature>
<reference evidence="8 9" key="1">
    <citation type="submission" date="2019-08" db="EMBL/GenBank/DDBJ databases">
        <title>Parahaliea maris sp. nov., isolated from the surface seawater.</title>
        <authorList>
            <person name="Liu Y."/>
        </authorList>
    </citation>
    <scope>NUCLEOTIDE SEQUENCE [LARGE SCALE GENOMIC DNA]</scope>
    <source>
        <strain evidence="8 9">HSLHS9</strain>
    </source>
</reference>
<evidence type="ECO:0000256" key="1">
    <source>
        <dbReference type="ARBA" id="ARBA00004651"/>
    </source>
</evidence>
<evidence type="ECO:0000256" key="2">
    <source>
        <dbReference type="ARBA" id="ARBA00022475"/>
    </source>
</evidence>
<comment type="subcellular location">
    <subcellularLocation>
        <location evidence="1 6">Cell membrane</location>
        <topology evidence="1 6">Multi-pass membrane protein</topology>
    </subcellularLocation>
</comment>
<keyword evidence="3 6" id="KW-0812">Transmembrane</keyword>
<evidence type="ECO:0000256" key="3">
    <source>
        <dbReference type="ARBA" id="ARBA00022692"/>
    </source>
</evidence>
<evidence type="ECO:0000256" key="6">
    <source>
        <dbReference type="RuleBase" id="RU366058"/>
    </source>
</evidence>
<keyword evidence="4 6" id="KW-1133">Transmembrane helix</keyword>
<organism evidence="8 9">
    <name type="scientific">Parahaliea maris</name>
    <dbReference type="NCBI Taxonomy" id="2716870"/>
    <lineage>
        <taxon>Bacteria</taxon>
        <taxon>Pseudomonadati</taxon>
        <taxon>Pseudomonadota</taxon>
        <taxon>Gammaproteobacteria</taxon>
        <taxon>Cellvibrionales</taxon>
        <taxon>Halieaceae</taxon>
        <taxon>Parahaliea</taxon>
    </lineage>
</organism>
<dbReference type="RefSeq" id="WP_148068954.1">
    <property type="nucleotide sequence ID" value="NZ_VRZA01000004.1"/>
</dbReference>
<proteinExistence type="inferred from homology"/>
<keyword evidence="5 6" id="KW-0472">Membrane</keyword>
<evidence type="ECO:0000313" key="9">
    <source>
        <dbReference type="Proteomes" id="UP000321039"/>
    </source>
</evidence>
<feature type="transmembrane region" description="Helical" evidence="6">
    <location>
        <begin position="49"/>
        <end position="78"/>
    </location>
</feature>
<dbReference type="InterPro" id="IPR015414">
    <property type="entry name" value="TMEM64"/>
</dbReference>
<dbReference type="AlphaFoldDB" id="A0A5C8ZZA2"/>
<feature type="transmembrane region" description="Helical" evidence="6">
    <location>
        <begin position="85"/>
        <end position="106"/>
    </location>
</feature>
<comment type="similarity">
    <text evidence="6">Belongs to the TVP38/TMEM64 family.</text>
</comment>
<dbReference type="Proteomes" id="UP000321039">
    <property type="component" value="Unassembled WGS sequence"/>
</dbReference>
<evidence type="ECO:0000256" key="4">
    <source>
        <dbReference type="ARBA" id="ARBA00022989"/>
    </source>
</evidence>
<dbReference type="GO" id="GO:0005886">
    <property type="term" value="C:plasma membrane"/>
    <property type="evidence" value="ECO:0007669"/>
    <property type="project" value="UniProtKB-SubCell"/>
</dbReference>
<feature type="transmembrane region" description="Helical" evidence="6">
    <location>
        <begin position="192"/>
        <end position="208"/>
    </location>
</feature>
<evidence type="ECO:0000259" key="7">
    <source>
        <dbReference type="Pfam" id="PF09335"/>
    </source>
</evidence>
<gene>
    <name evidence="8" type="ORF">FV139_13430</name>
</gene>
<comment type="caution">
    <text evidence="8">The sequence shown here is derived from an EMBL/GenBank/DDBJ whole genome shotgun (WGS) entry which is preliminary data.</text>
</comment>
<feature type="transmembrane region" description="Helical" evidence="6">
    <location>
        <begin position="160"/>
        <end position="180"/>
    </location>
</feature>
<name>A0A5C8ZZA2_9GAMM</name>
<dbReference type="PANTHER" id="PTHR12677">
    <property type="entry name" value="GOLGI APPARATUS MEMBRANE PROTEIN TVP38-RELATED"/>
    <property type="match status" value="1"/>
</dbReference>
<dbReference type="Pfam" id="PF09335">
    <property type="entry name" value="VTT_dom"/>
    <property type="match status" value="1"/>
</dbReference>
<accession>A0A5C8ZZA2</accession>
<dbReference type="EMBL" id="VRZA01000004">
    <property type="protein sequence ID" value="TXS92952.1"/>
    <property type="molecule type" value="Genomic_DNA"/>
</dbReference>
<dbReference type="InterPro" id="IPR032816">
    <property type="entry name" value="VTT_dom"/>
</dbReference>
<evidence type="ECO:0000256" key="5">
    <source>
        <dbReference type="ARBA" id="ARBA00023136"/>
    </source>
</evidence>
<dbReference type="PANTHER" id="PTHR12677:SF59">
    <property type="entry name" value="GOLGI APPARATUS MEMBRANE PROTEIN TVP38-RELATED"/>
    <property type="match status" value="1"/>
</dbReference>
<protein>
    <recommendedName>
        <fullName evidence="6">TVP38/TMEM64 family membrane protein</fullName>
    </recommendedName>
</protein>
<sequence>MSKTYRKLLLLGLVILAILVAGSYAREIFDVELSVESLRSWITESGPVAPMVAVLFVAFRMLLGIPSHLGLLVVGVCFGALEGTIYGALGLVITGMLAFLLTRYGGRDFVREQASERLEKVINTGGQLNSALVIAVFTGYPLGLLTPVHSVAGVTPMPAMIFFAALSVGAVVRAACYSIFAGSLSADEMGPLLWSSALMLGVVFLPLFSRKFREWLRGATQKTVEVNDSH</sequence>
<keyword evidence="9" id="KW-1185">Reference proteome</keyword>